<sequence length="112" mass="12844">MTGGGLLLTISEHIMIGKTISHDAKAILRGVRHPFIWKKGLWYGITTSCGKDVIMYILSSREMRQKFYQNNDLKLLGLAGSMKEAYEIVLKLVQMGYNSDCIYEMNDYLEKF</sequence>
<comment type="caution">
    <text evidence="1">The sequence shown here is derived from an EMBL/GenBank/DDBJ whole genome shotgun (WGS) entry which is preliminary data.</text>
</comment>
<dbReference type="Proteomes" id="UP000003174">
    <property type="component" value="Unassembled WGS sequence"/>
</dbReference>
<evidence type="ECO:0000313" key="1">
    <source>
        <dbReference type="EMBL" id="EEG36791.1"/>
    </source>
</evidence>
<proteinExistence type="predicted"/>
<accession>C0EVD6</accession>
<protein>
    <submittedName>
        <fullName evidence="1">Uncharacterized protein</fullName>
    </submittedName>
</protein>
<dbReference type="AlphaFoldDB" id="C0EVD6"/>
<name>C0EVD6_9FIRM</name>
<gene>
    <name evidence="1" type="ORF">EUBHAL_01374</name>
</gene>
<reference evidence="1 2" key="2">
    <citation type="submission" date="2009-02" db="EMBL/GenBank/DDBJ databases">
        <title>Draft genome sequence of Eubacterium hallii (DSM 3353).</title>
        <authorList>
            <person name="Sudarsanam P."/>
            <person name="Ley R."/>
            <person name="Guruge J."/>
            <person name="Turnbaugh P.J."/>
            <person name="Mahowald M."/>
            <person name="Liep D."/>
            <person name="Gordon J."/>
        </authorList>
    </citation>
    <scope>NUCLEOTIDE SEQUENCE [LARGE SCALE GENOMIC DNA]</scope>
    <source>
        <strain evidence="1 2">DSM 3353</strain>
    </source>
</reference>
<evidence type="ECO:0000313" key="2">
    <source>
        <dbReference type="Proteomes" id="UP000003174"/>
    </source>
</evidence>
<reference evidence="1 2" key="1">
    <citation type="submission" date="2009-01" db="EMBL/GenBank/DDBJ databases">
        <authorList>
            <person name="Fulton L."/>
            <person name="Clifton S."/>
            <person name="Fulton B."/>
            <person name="Xu J."/>
            <person name="Minx P."/>
            <person name="Pepin K.H."/>
            <person name="Johnson M."/>
            <person name="Bhonagiri V."/>
            <person name="Nash W.E."/>
            <person name="Mardis E.R."/>
            <person name="Wilson R.K."/>
        </authorList>
    </citation>
    <scope>NUCLEOTIDE SEQUENCE [LARGE SCALE GENOMIC DNA]</scope>
    <source>
        <strain evidence="1 2">DSM 3353</strain>
    </source>
</reference>
<organism evidence="1 2">
    <name type="scientific">Anaerobutyricum hallii DSM 3353</name>
    <dbReference type="NCBI Taxonomy" id="411469"/>
    <lineage>
        <taxon>Bacteria</taxon>
        <taxon>Bacillati</taxon>
        <taxon>Bacillota</taxon>
        <taxon>Clostridia</taxon>
        <taxon>Lachnospirales</taxon>
        <taxon>Lachnospiraceae</taxon>
        <taxon>Anaerobutyricum</taxon>
    </lineage>
</organism>
<dbReference type="EMBL" id="ACEP01000064">
    <property type="protein sequence ID" value="EEG36791.1"/>
    <property type="molecule type" value="Genomic_DNA"/>
</dbReference>